<evidence type="ECO:0000256" key="8">
    <source>
        <dbReference type="PROSITE-ProRule" id="PRU00176"/>
    </source>
</evidence>
<evidence type="ECO:0000313" key="10">
    <source>
        <dbReference type="EMBL" id="KAJ8715726.1"/>
    </source>
</evidence>
<dbReference type="PROSITE" id="PS50102">
    <property type="entry name" value="RRM"/>
    <property type="match status" value="1"/>
</dbReference>
<dbReference type="SMART" id="SM00360">
    <property type="entry name" value="RRM"/>
    <property type="match status" value="1"/>
</dbReference>
<evidence type="ECO:0000256" key="4">
    <source>
        <dbReference type="ARBA" id="ARBA00023015"/>
    </source>
</evidence>
<keyword evidence="5" id="KW-0010">Activator</keyword>
<dbReference type="GO" id="GO:0003712">
    <property type="term" value="F:transcription coregulator activity"/>
    <property type="evidence" value="ECO:0007669"/>
    <property type="project" value="InterPro"/>
</dbReference>
<evidence type="ECO:0000313" key="11">
    <source>
        <dbReference type="Proteomes" id="UP001231518"/>
    </source>
</evidence>
<dbReference type="InterPro" id="IPR000504">
    <property type="entry name" value="RRM_dom"/>
</dbReference>
<protein>
    <recommendedName>
        <fullName evidence="9">RRM domain-containing protein</fullName>
    </recommendedName>
</protein>
<evidence type="ECO:0000256" key="2">
    <source>
        <dbReference type="ARBA" id="ARBA00022553"/>
    </source>
</evidence>
<evidence type="ECO:0000256" key="7">
    <source>
        <dbReference type="ARBA" id="ARBA00023242"/>
    </source>
</evidence>
<keyword evidence="4" id="KW-0805">Transcription regulation</keyword>
<dbReference type="GO" id="GO:0003723">
    <property type="term" value="F:RNA binding"/>
    <property type="evidence" value="ECO:0007669"/>
    <property type="project" value="UniProtKB-UniRule"/>
</dbReference>
<dbReference type="InterPro" id="IPR012677">
    <property type="entry name" value="Nucleotide-bd_a/b_plait_sf"/>
</dbReference>
<keyword evidence="6" id="KW-0804">Transcription</keyword>
<evidence type="ECO:0000259" key="9">
    <source>
        <dbReference type="PROSITE" id="PS50102"/>
    </source>
</evidence>
<dbReference type="GO" id="GO:0045944">
    <property type="term" value="P:positive regulation of transcription by RNA polymerase II"/>
    <property type="evidence" value="ECO:0007669"/>
    <property type="project" value="TreeGrafter"/>
</dbReference>
<proteinExistence type="predicted"/>
<evidence type="ECO:0000256" key="1">
    <source>
        <dbReference type="ARBA" id="ARBA00004123"/>
    </source>
</evidence>
<evidence type="ECO:0000256" key="6">
    <source>
        <dbReference type="ARBA" id="ARBA00023163"/>
    </source>
</evidence>
<dbReference type="PANTHER" id="PTHR15528:SF11">
    <property type="entry name" value="FI18188P1"/>
    <property type="match status" value="1"/>
</dbReference>
<dbReference type="AlphaFoldDB" id="A0AAD8DQ48"/>
<dbReference type="InterPro" id="IPR035979">
    <property type="entry name" value="RBD_domain_sf"/>
</dbReference>
<evidence type="ECO:0000256" key="3">
    <source>
        <dbReference type="ARBA" id="ARBA00022884"/>
    </source>
</evidence>
<organism evidence="10 11">
    <name type="scientific">Mythimna separata</name>
    <name type="common">Oriental armyworm</name>
    <name type="synonym">Pseudaletia separata</name>
    <dbReference type="NCBI Taxonomy" id="271217"/>
    <lineage>
        <taxon>Eukaryota</taxon>
        <taxon>Metazoa</taxon>
        <taxon>Ecdysozoa</taxon>
        <taxon>Arthropoda</taxon>
        <taxon>Hexapoda</taxon>
        <taxon>Insecta</taxon>
        <taxon>Pterygota</taxon>
        <taxon>Neoptera</taxon>
        <taxon>Endopterygota</taxon>
        <taxon>Lepidoptera</taxon>
        <taxon>Glossata</taxon>
        <taxon>Ditrysia</taxon>
        <taxon>Noctuoidea</taxon>
        <taxon>Noctuidae</taxon>
        <taxon>Noctuinae</taxon>
        <taxon>Hadenini</taxon>
        <taxon>Mythimna</taxon>
    </lineage>
</organism>
<dbReference type="EMBL" id="JARGEI010000018">
    <property type="protein sequence ID" value="KAJ8715726.1"/>
    <property type="molecule type" value="Genomic_DNA"/>
</dbReference>
<comment type="subcellular location">
    <subcellularLocation>
        <location evidence="1">Nucleus</location>
    </subcellularLocation>
</comment>
<keyword evidence="2" id="KW-0597">Phosphoprotein</keyword>
<sequence>MGFESHLPVDERKVVFVGRLEKDVTKQALGNKFAKFGRVVRVRIHRHDNGTLYGFVTYERARDAWAAVKAASAFARATAAPLRHAAPARVTSSVSPPATPSHADQAVVISPTFADLNTKQRRAETARRDIFVVRRKTLLKSRRAEPARRDICVCFVVNVHQSKAAFLKAVEDILFPLRRKS</sequence>
<evidence type="ECO:0000256" key="5">
    <source>
        <dbReference type="ARBA" id="ARBA00023159"/>
    </source>
</evidence>
<dbReference type="Proteomes" id="UP001231518">
    <property type="component" value="Chromosome 24"/>
</dbReference>
<feature type="domain" description="RRM" evidence="9">
    <location>
        <begin position="13"/>
        <end position="95"/>
    </location>
</feature>
<dbReference type="Pfam" id="PF00076">
    <property type="entry name" value="RRM_1"/>
    <property type="match status" value="1"/>
</dbReference>
<comment type="caution">
    <text evidence="10">The sequence shown here is derived from an EMBL/GenBank/DDBJ whole genome shotgun (WGS) entry which is preliminary data.</text>
</comment>
<dbReference type="InterPro" id="IPR034605">
    <property type="entry name" value="PGC-1"/>
</dbReference>
<name>A0AAD8DQ48_MYTSE</name>
<dbReference type="PANTHER" id="PTHR15528">
    <property type="entry name" value="PEROXISOME PROLIFERATOR ACTIVATED RECEPTOR GAMMA COACTIVATOR 1 PGC-1 -RELATED"/>
    <property type="match status" value="1"/>
</dbReference>
<keyword evidence="11" id="KW-1185">Reference proteome</keyword>
<dbReference type="Gene3D" id="3.30.70.330">
    <property type="match status" value="1"/>
</dbReference>
<dbReference type="GO" id="GO:0005634">
    <property type="term" value="C:nucleus"/>
    <property type="evidence" value="ECO:0007669"/>
    <property type="project" value="UniProtKB-SubCell"/>
</dbReference>
<gene>
    <name evidence="10" type="ORF">PYW07_010208</name>
</gene>
<dbReference type="SUPFAM" id="SSF54928">
    <property type="entry name" value="RNA-binding domain, RBD"/>
    <property type="match status" value="1"/>
</dbReference>
<reference evidence="10" key="1">
    <citation type="submission" date="2023-03" db="EMBL/GenBank/DDBJ databases">
        <title>Chromosome-level genomes of two armyworms, Mythimna separata and Mythimna loreyi, provide insights into the biosynthesis and reception of sex pheromones.</title>
        <authorList>
            <person name="Zhao H."/>
        </authorList>
    </citation>
    <scope>NUCLEOTIDE SEQUENCE</scope>
    <source>
        <strain evidence="10">BeijingLab</strain>
        <tissue evidence="10">Pupa</tissue>
    </source>
</reference>
<keyword evidence="3 8" id="KW-0694">RNA-binding</keyword>
<accession>A0AAD8DQ48</accession>
<keyword evidence="7" id="KW-0539">Nucleus</keyword>